<protein>
    <recommendedName>
        <fullName evidence="2">P-type conjugative transfer protein TrbJ</fullName>
    </recommendedName>
</protein>
<sequence>MRGWVGGMVGLLWAGSLQAMGMVVYDPINHIETALTAANAVQQTAQQVQAYLIQLQQFAAQMQNLQTLPQAVLAQVMLPYTQQSAMAQSLAQTLALTGQQITSLQQTLLDQSRQMNALQLTPQDYLTREIQWSQTQGAGLGVTLQGEVGVLQGLSGSYAQLQQLQGQIGTTGGMQQSFQTVNQHLNLLAGQNAQLMGLIASAQANVSAQQQQDALVDTAAAQTVQQRLQNDHLKIRQWHNQLQQNENGLGWGILTAPGP</sequence>
<evidence type="ECO:0000313" key="1">
    <source>
        <dbReference type="EMBL" id="VAY87540.1"/>
    </source>
</evidence>
<accession>A0A3P3ZMS0</accession>
<evidence type="ECO:0008006" key="2">
    <source>
        <dbReference type="Google" id="ProtNLM"/>
    </source>
</evidence>
<gene>
    <name evidence="1" type="ORF">CARN8_210002</name>
</gene>
<name>A0A3P3ZMS0_9ZZZZ</name>
<organism evidence="1">
    <name type="scientific">mine drainage metagenome</name>
    <dbReference type="NCBI Taxonomy" id="410659"/>
    <lineage>
        <taxon>unclassified sequences</taxon>
        <taxon>metagenomes</taxon>
        <taxon>ecological metagenomes</taxon>
    </lineage>
</organism>
<dbReference type="EMBL" id="UOYP01000124">
    <property type="protein sequence ID" value="VAY87540.1"/>
    <property type="molecule type" value="Genomic_DNA"/>
</dbReference>
<reference evidence="1" key="1">
    <citation type="submission" date="2018-10" db="EMBL/GenBank/DDBJ databases">
        <authorList>
            <person name="Plewniak F."/>
        </authorList>
    </citation>
    <scope>NUCLEOTIDE SEQUENCE</scope>
</reference>
<proteinExistence type="predicted"/>
<dbReference type="AlphaFoldDB" id="A0A3P3ZMS0"/>